<keyword evidence="1" id="KW-0479">Metal-binding</keyword>
<dbReference type="Gene3D" id="4.10.60.10">
    <property type="entry name" value="Zinc finger, CCHC-type"/>
    <property type="match status" value="1"/>
</dbReference>
<dbReference type="CDD" id="cd00303">
    <property type="entry name" value="retropepsin_like"/>
    <property type="match status" value="1"/>
</dbReference>
<dbReference type="OMA" id="NCYENGH"/>
<dbReference type="Gene3D" id="2.40.70.10">
    <property type="entry name" value="Acid Proteases"/>
    <property type="match status" value="1"/>
</dbReference>
<dbReference type="Pfam" id="PF13650">
    <property type="entry name" value="Asp_protease_2"/>
    <property type="match status" value="1"/>
</dbReference>
<dbReference type="InterPro" id="IPR021109">
    <property type="entry name" value="Peptidase_aspartic_dom_sf"/>
</dbReference>
<keyword evidence="4" id="KW-1185">Reference proteome</keyword>
<dbReference type="GO" id="GO:0003676">
    <property type="term" value="F:nucleic acid binding"/>
    <property type="evidence" value="ECO:0007669"/>
    <property type="project" value="InterPro"/>
</dbReference>
<dbReference type="InParanoid" id="A0A163JRI9"/>
<evidence type="ECO:0000313" key="3">
    <source>
        <dbReference type="EMBL" id="SAM04406.1"/>
    </source>
</evidence>
<keyword evidence="1" id="KW-0862">Zinc</keyword>
<feature type="domain" description="CCHC-type" evidence="2">
    <location>
        <begin position="48"/>
        <end position="64"/>
    </location>
</feature>
<keyword evidence="1" id="KW-0863">Zinc-finger</keyword>
<dbReference type="AlphaFoldDB" id="A0A163JRI9"/>
<dbReference type="EMBL" id="LT554361">
    <property type="protein sequence ID" value="SAM04406.1"/>
    <property type="molecule type" value="Genomic_DNA"/>
</dbReference>
<accession>A0A163JRI9</accession>
<dbReference type="PROSITE" id="PS50158">
    <property type="entry name" value="ZF_CCHC"/>
    <property type="match status" value="1"/>
</dbReference>
<dbReference type="SUPFAM" id="SSF57756">
    <property type="entry name" value="Retrovirus zinc finger-like domains"/>
    <property type="match status" value="1"/>
</dbReference>
<dbReference type="OrthoDB" id="2289688at2759"/>
<gene>
    <name evidence="3" type="primary">ABSGL_10267.1 scaffold 11814</name>
</gene>
<dbReference type="GO" id="GO:0008270">
    <property type="term" value="F:zinc ion binding"/>
    <property type="evidence" value="ECO:0007669"/>
    <property type="project" value="UniProtKB-KW"/>
</dbReference>
<dbReference type="InterPro" id="IPR036875">
    <property type="entry name" value="Znf_CCHC_sf"/>
</dbReference>
<evidence type="ECO:0000313" key="4">
    <source>
        <dbReference type="Proteomes" id="UP000078561"/>
    </source>
</evidence>
<sequence>MPVLQFSPLSPTNGVADILKVDVEAMKVTPSGNMATVNSNSSFAKTVRCFNCYENGHVSQGCPNPCKFCGSFAHKNYDCKDQKAVESRQKYHSRRGQDLGRTTALKNSENETLMVQEAIATTDKRHLRSSNVATKKIALTSTADRPLPKKITQAPNTKHVAVTSQIMNDMPIDVMELLNLPVFSLSLAQLASTSGKIRSQLKEGLTKRYSVKDAALVDNQLPPGNCAPWVNGYINGVLSPMVLDGGSSVSLISEDLVLSLGFTEIDEISITINVANGSTVAPLGAIKGLNVKVGSTRAVIDALVMPNVTYDLLLGRKTLHLLNIHTDWSSHEWFVDSEPLDVLYDRAPLVKDPMLYLSTIMTLTKTLLRKMNSMDIWSRW</sequence>
<evidence type="ECO:0000256" key="1">
    <source>
        <dbReference type="PROSITE-ProRule" id="PRU00047"/>
    </source>
</evidence>
<name>A0A163JRI9_ABSGL</name>
<reference evidence="3" key="1">
    <citation type="submission" date="2016-04" db="EMBL/GenBank/DDBJ databases">
        <authorList>
            <person name="Evans L.H."/>
            <person name="Alamgir A."/>
            <person name="Owens N."/>
            <person name="Weber N.D."/>
            <person name="Virtaneva K."/>
            <person name="Barbian K."/>
            <person name="Babar A."/>
            <person name="Rosenke K."/>
        </authorList>
    </citation>
    <scope>NUCLEOTIDE SEQUENCE [LARGE SCALE GENOMIC DNA]</scope>
    <source>
        <strain evidence="3">CBS 101.48</strain>
    </source>
</reference>
<dbReference type="Proteomes" id="UP000078561">
    <property type="component" value="Unassembled WGS sequence"/>
</dbReference>
<organism evidence="3">
    <name type="scientific">Absidia glauca</name>
    <name type="common">Pin mould</name>
    <dbReference type="NCBI Taxonomy" id="4829"/>
    <lineage>
        <taxon>Eukaryota</taxon>
        <taxon>Fungi</taxon>
        <taxon>Fungi incertae sedis</taxon>
        <taxon>Mucoromycota</taxon>
        <taxon>Mucoromycotina</taxon>
        <taxon>Mucoromycetes</taxon>
        <taxon>Mucorales</taxon>
        <taxon>Cunninghamellaceae</taxon>
        <taxon>Absidia</taxon>
    </lineage>
</organism>
<protein>
    <recommendedName>
        <fullName evidence="2">CCHC-type domain-containing protein</fullName>
    </recommendedName>
</protein>
<evidence type="ECO:0000259" key="2">
    <source>
        <dbReference type="PROSITE" id="PS50158"/>
    </source>
</evidence>
<dbReference type="InterPro" id="IPR001878">
    <property type="entry name" value="Znf_CCHC"/>
</dbReference>
<dbReference type="SUPFAM" id="SSF50630">
    <property type="entry name" value="Acid proteases"/>
    <property type="match status" value="1"/>
</dbReference>
<proteinExistence type="predicted"/>
<dbReference type="SMART" id="SM00343">
    <property type="entry name" value="ZnF_C2HC"/>
    <property type="match status" value="2"/>
</dbReference>